<feature type="region of interest" description="Disordered" evidence="1">
    <location>
        <begin position="716"/>
        <end position="745"/>
    </location>
</feature>
<evidence type="ECO:0000256" key="1">
    <source>
        <dbReference type="SAM" id="MobiDB-lite"/>
    </source>
</evidence>
<dbReference type="SMART" id="SM00293">
    <property type="entry name" value="PWWP"/>
    <property type="match status" value="1"/>
</dbReference>
<proteinExistence type="predicted"/>
<evidence type="ECO:0000313" key="3">
    <source>
        <dbReference type="EMBL" id="THG01483.1"/>
    </source>
</evidence>
<evidence type="ECO:0000259" key="2">
    <source>
        <dbReference type="PROSITE" id="PS50812"/>
    </source>
</evidence>
<dbReference type="PANTHER" id="PTHR42851:SF19">
    <property type="entry name" value="PWWP DOMAIN-CONTAINING PROTEIN 2-RELATED"/>
    <property type="match status" value="1"/>
</dbReference>
<dbReference type="PANTHER" id="PTHR42851">
    <property type="entry name" value="ALDOLASE-RELATED"/>
    <property type="match status" value="1"/>
</dbReference>
<dbReference type="STRING" id="542762.A0A4S4DFJ4"/>
<dbReference type="InterPro" id="IPR053063">
    <property type="entry name" value="PWWP_domain_containing_PDP"/>
</dbReference>
<dbReference type="AlphaFoldDB" id="A0A4S4DFJ4"/>
<gene>
    <name evidence="3" type="ORF">TEA_010313</name>
</gene>
<feature type="domain" description="PWWP" evidence="2">
    <location>
        <begin position="374"/>
        <end position="435"/>
    </location>
</feature>
<feature type="compositionally biased region" description="Basic and acidic residues" evidence="1">
    <location>
        <begin position="734"/>
        <end position="744"/>
    </location>
</feature>
<dbReference type="Gene3D" id="2.30.30.140">
    <property type="match status" value="1"/>
</dbReference>
<feature type="region of interest" description="Disordered" evidence="1">
    <location>
        <begin position="979"/>
        <end position="1003"/>
    </location>
</feature>
<feature type="compositionally biased region" description="Basic and acidic residues" evidence="1">
    <location>
        <begin position="642"/>
        <end position="652"/>
    </location>
</feature>
<dbReference type="InterPro" id="IPR000313">
    <property type="entry name" value="PWWP_dom"/>
</dbReference>
<dbReference type="CDD" id="cd00590">
    <property type="entry name" value="RRM_SF"/>
    <property type="match status" value="1"/>
</dbReference>
<dbReference type="EMBL" id="SDRB02011408">
    <property type="protein sequence ID" value="THG01483.1"/>
    <property type="molecule type" value="Genomic_DNA"/>
</dbReference>
<keyword evidence="4" id="KW-1185">Reference proteome</keyword>
<dbReference type="PROSITE" id="PS50812">
    <property type="entry name" value="PWWP"/>
    <property type="match status" value="1"/>
</dbReference>
<sequence>MPVKFDNIDLNSDVVQQNDEVNKSESTVRAAVSAAQTLTDCPLGLVKGLGYVDRVISTEAEMRDLDRDNDAKMDVTSGQGEIEVDDDKVGSDLKGDVPNSDVCGGDSLCSDKNEAVEKNFSAFSGESIVDRSGEGSSAIDEVGGKVYKVVVSHCGGGGEDRSAGLQPVEEKLSMGTDVAVNLDLASGSLLDDCIPDYSMCSESAGQQLDGSSQLIMEDGDLKSGSGIDNEGIEVKGDMGMLAHLSDDKVPHVNAYGSSLDECKPDSFMGSEWVGQQVAGSLHLITADGDLKSGSRIDSEGTEVKGDMGLLPCSSDTAPHINGFGSNGNQGVVITAQMEDIQQPQDIEKKIVKQAALKLESQVKECWTEKGEFHASDLVWGKVRSHPWWPGQIFDPYDASEKARKYCKKDGFLIAYFGDQTFAWNEASRIKPFETHFSRMVKQSNSEAFCHAVDCALEEVSRRVEFGLACSCLPEEVYDRIKTQIIVNAGIREESSRRDGRDEYSSMDSFMHVNLAQYLKALAQSPYGGTHRLEFVIAQAQLLAFNRWKGFEQLPEFKMLGGLLEDGADIPVTGEEKYSEVVTEDAIRVPMGNEQVPLGKGKLVIQDTPYWKRKEISGDGVTLPKKKERRVSDLMSRSHSKFSKGDTESEGKAGRKLTSLSSIKKRKAGDSESDDSTVKNRKTSLSPMTKKQFFRVGESIRKVACQLAVSTPILKDNSKKTVGENGRNKRSSRTSSEKSKRKEAIQVEYPPPDEMLSQLSVSARDPMKNNLLLSSVSFFSNFRNSLCLENSISQEHKKSTEKVSGKHIRKKLSKSETTEMSGVEVMEDSYWTDMIVQSNTEEEQVLFEPEVPNKTSSPTVEPEAALELGIQLDSKHETAVVGCQLEGKSAGDMDEKCEEEETPTTLILNFTDLESVPSESILNEIFSRYGPLNESVTEVMKKSKRAKVVFKRRSDAETAFSSTGKFSIFGPSLVSYRLNYSSSTPRKTSTSATKRGRKGATSVE</sequence>
<feature type="region of interest" description="Disordered" evidence="1">
    <location>
        <begin position="626"/>
        <end position="684"/>
    </location>
</feature>
<accession>A0A4S4DFJ4</accession>
<dbReference type="Pfam" id="PF00855">
    <property type="entry name" value="PWWP"/>
    <property type="match status" value="1"/>
</dbReference>
<dbReference type="SUPFAM" id="SSF63748">
    <property type="entry name" value="Tudor/PWWP/MBT"/>
    <property type="match status" value="1"/>
</dbReference>
<protein>
    <recommendedName>
        <fullName evidence="2">PWWP domain-containing protein</fullName>
    </recommendedName>
</protein>
<comment type="caution">
    <text evidence="3">The sequence shown here is derived from an EMBL/GenBank/DDBJ whole genome shotgun (WGS) entry which is preliminary data.</text>
</comment>
<organism evidence="3 4">
    <name type="scientific">Camellia sinensis var. sinensis</name>
    <name type="common">China tea</name>
    <dbReference type="NCBI Taxonomy" id="542762"/>
    <lineage>
        <taxon>Eukaryota</taxon>
        <taxon>Viridiplantae</taxon>
        <taxon>Streptophyta</taxon>
        <taxon>Embryophyta</taxon>
        <taxon>Tracheophyta</taxon>
        <taxon>Spermatophyta</taxon>
        <taxon>Magnoliopsida</taxon>
        <taxon>eudicotyledons</taxon>
        <taxon>Gunneridae</taxon>
        <taxon>Pentapetalae</taxon>
        <taxon>asterids</taxon>
        <taxon>Ericales</taxon>
        <taxon>Theaceae</taxon>
        <taxon>Camellia</taxon>
    </lineage>
</organism>
<feature type="compositionally biased region" description="Polar residues" evidence="1">
    <location>
        <begin position="979"/>
        <end position="992"/>
    </location>
</feature>
<evidence type="ECO:0000313" key="4">
    <source>
        <dbReference type="Proteomes" id="UP000306102"/>
    </source>
</evidence>
<dbReference type="CDD" id="cd05162">
    <property type="entry name" value="PWWP"/>
    <property type="match status" value="1"/>
</dbReference>
<reference evidence="3 4" key="1">
    <citation type="journal article" date="2018" name="Proc. Natl. Acad. Sci. U.S.A.">
        <title>Draft genome sequence of Camellia sinensis var. sinensis provides insights into the evolution of the tea genome and tea quality.</title>
        <authorList>
            <person name="Wei C."/>
            <person name="Yang H."/>
            <person name="Wang S."/>
            <person name="Zhao J."/>
            <person name="Liu C."/>
            <person name="Gao L."/>
            <person name="Xia E."/>
            <person name="Lu Y."/>
            <person name="Tai Y."/>
            <person name="She G."/>
            <person name="Sun J."/>
            <person name="Cao H."/>
            <person name="Tong W."/>
            <person name="Gao Q."/>
            <person name="Li Y."/>
            <person name="Deng W."/>
            <person name="Jiang X."/>
            <person name="Wang W."/>
            <person name="Chen Q."/>
            <person name="Zhang S."/>
            <person name="Li H."/>
            <person name="Wu J."/>
            <person name="Wang P."/>
            <person name="Li P."/>
            <person name="Shi C."/>
            <person name="Zheng F."/>
            <person name="Jian J."/>
            <person name="Huang B."/>
            <person name="Shan D."/>
            <person name="Shi M."/>
            <person name="Fang C."/>
            <person name="Yue Y."/>
            <person name="Li F."/>
            <person name="Li D."/>
            <person name="Wei S."/>
            <person name="Han B."/>
            <person name="Jiang C."/>
            <person name="Yin Y."/>
            <person name="Xia T."/>
            <person name="Zhang Z."/>
            <person name="Bennetzen J.L."/>
            <person name="Zhao S."/>
            <person name="Wan X."/>
        </authorList>
    </citation>
    <scope>NUCLEOTIDE SEQUENCE [LARGE SCALE GENOMIC DNA]</scope>
    <source>
        <strain evidence="4">cv. Shuchazao</strain>
        <tissue evidence="3">Leaf</tissue>
    </source>
</reference>
<name>A0A4S4DFJ4_CAMSN</name>
<dbReference type="Proteomes" id="UP000306102">
    <property type="component" value="Unassembled WGS sequence"/>
</dbReference>